<dbReference type="Proteomes" id="UP000197587">
    <property type="component" value="Unassembled WGS sequence"/>
</dbReference>
<dbReference type="AlphaFoldDB" id="A0A2D0A682"/>
<feature type="chain" id="PRO_5013265721" evidence="1">
    <location>
        <begin position="19"/>
        <end position="82"/>
    </location>
</feature>
<organism evidence="2 3">
    <name type="scientific">Kaistella haifensis DSM 19056</name>
    <dbReference type="NCBI Taxonomy" id="1450526"/>
    <lineage>
        <taxon>Bacteria</taxon>
        <taxon>Pseudomonadati</taxon>
        <taxon>Bacteroidota</taxon>
        <taxon>Flavobacteriia</taxon>
        <taxon>Flavobacteriales</taxon>
        <taxon>Weeksellaceae</taxon>
        <taxon>Chryseobacterium group</taxon>
        <taxon>Kaistella</taxon>
    </lineage>
</organism>
<dbReference type="RefSeq" id="WP_088264191.1">
    <property type="nucleotide sequence ID" value="NZ_JASZ02000015.1"/>
</dbReference>
<name>A0A2D0A682_9FLAO</name>
<accession>A0A2D0A682</accession>
<evidence type="ECO:0000256" key="1">
    <source>
        <dbReference type="SAM" id="SignalP"/>
    </source>
</evidence>
<gene>
    <name evidence="2" type="ORF">AP75_08020</name>
</gene>
<reference evidence="2 3" key="1">
    <citation type="submission" date="2017-05" db="EMBL/GenBank/DDBJ databases">
        <title>Genome of Chryseobacterium haifense.</title>
        <authorList>
            <person name="Newman J.D."/>
        </authorList>
    </citation>
    <scope>NUCLEOTIDE SEQUENCE [LARGE SCALE GENOMIC DNA]</scope>
    <source>
        <strain evidence="2 3">DSM 19056</strain>
    </source>
</reference>
<comment type="caution">
    <text evidence="2">The sequence shown here is derived from an EMBL/GenBank/DDBJ whole genome shotgun (WGS) entry which is preliminary data.</text>
</comment>
<sequence>MKKVILLATLSIAGLMSASTPISPSDSSKKTNVKEEKIVKIEIKESKSADTLFVASKTKCYAYDSHGNLVQVPCPPIIVIED</sequence>
<keyword evidence="1" id="KW-0732">Signal</keyword>
<evidence type="ECO:0000313" key="3">
    <source>
        <dbReference type="Proteomes" id="UP000197587"/>
    </source>
</evidence>
<dbReference type="EMBL" id="JASZ02000015">
    <property type="protein sequence ID" value="OWK98037.1"/>
    <property type="molecule type" value="Genomic_DNA"/>
</dbReference>
<feature type="signal peptide" evidence="1">
    <location>
        <begin position="1"/>
        <end position="18"/>
    </location>
</feature>
<protein>
    <submittedName>
        <fullName evidence="2">Uncharacterized protein</fullName>
    </submittedName>
</protein>
<evidence type="ECO:0000313" key="2">
    <source>
        <dbReference type="EMBL" id="OWK98037.1"/>
    </source>
</evidence>
<keyword evidence="3" id="KW-1185">Reference proteome</keyword>
<proteinExistence type="predicted"/>